<evidence type="ECO:0000313" key="13">
    <source>
        <dbReference type="Proteomes" id="UP000277300"/>
    </source>
</evidence>
<dbReference type="GO" id="GO:0005509">
    <property type="term" value="F:calcium ion binding"/>
    <property type="evidence" value="ECO:0007669"/>
    <property type="project" value="InterPro"/>
</dbReference>
<dbReference type="InterPro" id="IPR037104">
    <property type="entry name" value="Annexin_sf"/>
</dbReference>
<dbReference type="PANTHER" id="PTHR12770">
    <property type="entry name" value="RUS1 FAMILY PROTEIN C16ORF58"/>
    <property type="match status" value="1"/>
</dbReference>
<evidence type="ECO:0000256" key="5">
    <source>
        <dbReference type="ARBA" id="ARBA00022989"/>
    </source>
</evidence>
<reference evidence="13 14" key="1">
    <citation type="submission" date="2018-07" db="EMBL/GenBank/DDBJ databases">
        <title>Genome sequencing of oomycete isolates from Chile give support for New Zealand origin for Phytophthora kernoviae and make available the first Nothophytophthora sp. genome.</title>
        <authorList>
            <person name="Studholme D.J."/>
            <person name="Sanfuentes E."/>
            <person name="Panda P."/>
            <person name="Hill R."/>
            <person name="Sambles C."/>
            <person name="Grant M."/>
            <person name="Williams N.M."/>
            <person name="Mcdougal R.L."/>
        </authorList>
    </citation>
    <scope>NUCLEOTIDE SEQUENCE [LARGE SCALE GENOMIC DNA]</scope>
    <source>
        <strain evidence="12">Chile6</strain>
        <strain evidence="11">Chile7</strain>
    </source>
</reference>
<comment type="similarity">
    <text evidence="2">Belongs to the RUS1 family.</text>
</comment>
<evidence type="ECO:0000313" key="12">
    <source>
        <dbReference type="EMBL" id="RLN64788.1"/>
    </source>
</evidence>
<dbReference type="OrthoDB" id="364779at2759"/>
<evidence type="ECO:0000256" key="2">
    <source>
        <dbReference type="ARBA" id="ARBA00007558"/>
    </source>
</evidence>
<dbReference type="InterPro" id="IPR054549">
    <property type="entry name" value="UVB_sens_RUS_dom"/>
</dbReference>
<evidence type="ECO:0000259" key="10">
    <source>
        <dbReference type="Pfam" id="PF24160"/>
    </source>
</evidence>
<comment type="subcellular location">
    <subcellularLocation>
        <location evidence="1">Membrane</location>
    </subcellularLocation>
</comment>
<evidence type="ECO:0000256" key="7">
    <source>
        <dbReference type="ARBA" id="ARBA00023216"/>
    </source>
</evidence>
<organism evidence="12 13">
    <name type="scientific">Phytophthora kernoviae</name>
    <dbReference type="NCBI Taxonomy" id="325452"/>
    <lineage>
        <taxon>Eukaryota</taxon>
        <taxon>Sar</taxon>
        <taxon>Stramenopiles</taxon>
        <taxon>Oomycota</taxon>
        <taxon>Peronosporomycetes</taxon>
        <taxon>Peronosporales</taxon>
        <taxon>Peronosporaceae</taxon>
        <taxon>Phytophthora</taxon>
    </lineage>
</organism>
<dbReference type="InterPro" id="IPR001464">
    <property type="entry name" value="Annexin"/>
</dbReference>
<feature type="domain" description="Root UVB sensitive protein C-terminal" evidence="10">
    <location>
        <begin position="326"/>
        <end position="423"/>
    </location>
</feature>
<comment type="caution">
    <text evidence="12">The sequence shown here is derived from an EMBL/GenBank/DDBJ whole genome shotgun (WGS) entry which is preliminary data.</text>
</comment>
<sequence>MAELTQRKVGPSPVDSPRASESGKNALPNDVRVTEFDTRPVCASEPPRRYVQLGDQLLPTGHGRARNAAGCLTLSGFSRELQEMFLPAGYPDSVSEDYLAFQFWDTMQAMCSYLRGVLATQSVLQSVGVGDDKATPLAAALQWVLRDGSGMIGGLTFAYLVGPKFDVNVKRWRLFADVINDVGLTLDMVAPYFPTLVTEVLCVSSVCKTMCGVAAGATRSSLMTHFAKKDNMADCAAKEGSQETAVKLFGLIFGMYFANAVNSSPQAVWVAFLVLTLVHVYANYHAVSCLCIPTINCVRGLILVKRFLNSTSNTGKEVDLTQGPRYSIRSVNQEEPIFREPLLPITSNLVMGSELHQAVPSSQDLDRLMHIYEDEAYLLTVVDDRVHVMFQVEAKPKDELRAFFQAVLVFQALASVPTPAGSPPSLSSNAHKQLQTPPPPPKMLNLYPPATHSAWNGSPPAYPPGTDSTVDEIFKATAGAGTKEKELNKALGGKTATQRGFIAKRYQELHKQSLRDLVDEEASGHYEFLLKLLASPLPEAEAGILRKATKGLGTKEDLIYPVVVGRTNAEINILKKTYYDTYGEDLGSVLDSDLHGDYKKVVLASLQASIVPYDANVHNAAKVEADVEKLYKTGRGKMGTDEEGFVSVLVASPPEHLRTVAAAYEKKYNESLVKAAAHEFTGDSEKAVLFLIRMITEPLDLLAELFENAMKGFGTDENALSSAVVRYHIVLRDIKPVYKKNFKKELRERIAEEVSGDYGELLLSVFDARD</sequence>
<dbReference type="EMBL" id="MBDO02000065">
    <property type="protein sequence ID" value="RLN64788.1"/>
    <property type="molecule type" value="Genomic_DNA"/>
</dbReference>
<dbReference type="GO" id="GO:0016020">
    <property type="term" value="C:membrane"/>
    <property type="evidence" value="ECO:0007669"/>
    <property type="project" value="UniProtKB-SubCell"/>
</dbReference>
<keyword evidence="7" id="KW-0041">Annexin</keyword>
<accession>A0A3F2RWJ4</accession>
<evidence type="ECO:0000256" key="6">
    <source>
        <dbReference type="ARBA" id="ARBA00023136"/>
    </source>
</evidence>
<dbReference type="GO" id="GO:0005544">
    <property type="term" value="F:calcium-dependent phospholipid binding"/>
    <property type="evidence" value="ECO:0007669"/>
    <property type="project" value="InterPro"/>
</dbReference>
<keyword evidence="3" id="KW-0812">Transmembrane</keyword>
<feature type="compositionally biased region" description="Polar residues" evidence="8">
    <location>
        <begin position="424"/>
        <end position="435"/>
    </location>
</feature>
<dbReference type="SUPFAM" id="SSF47874">
    <property type="entry name" value="Annexin"/>
    <property type="match status" value="1"/>
</dbReference>
<dbReference type="AlphaFoldDB" id="A0A3F2RWJ4"/>
<dbReference type="InterPro" id="IPR018502">
    <property type="entry name" value="Annexin_repeat"/>
</dbReference>
<name>A0A3F2RWJ4_9STRA</name>
<evidence type="ECO:0000259" key="9">
    <source>
        <dbReference type="Pfam" id="PF04884"/>
    </source>
</evidence>
<gene>
    <name evidence="11" type="ORF">BBJ29_002192</name>
    <name evidence="12" type="ORF">BBP00_00003237</name>
</gene>
<feature type="region of interest" description="Disordered" evidence="8">
    <location>
        <begin position="419"/>
        <end position="444"/>
    </location>
</feature>
<keyword evidence="6" id="KW-0472">Membrane</keyword>
<dbReference type="InterPro" id="IPR006968">
    <property type="entry name" value="RUS_fam"/>
</dbReference>
<dbReference type="PRINTS" id="PR00196">
    <property type="entry name" value="ANNEXIN"/>
</dbReference>
<dbReference type="InterPro" id="IPR055412">
    <property type="entry name" value="UVB_sens_C"/>
</dbReference>
<dbReference type="PANTHER" id="PTHR12770:SF31">
    <property type="entry name" value="RUS FAMILY MEMBER 1"/>
    <property type="match status" value="1"/>
</dbReference>
<evidence type="ECO:0000256" key="1">
    <source>
        <dbReference type="ARBA" id="ARBA00004370"/>
    </source>
</evidence>
<feature type="region of interest" description="Disordered" evidence="8">
    <location>
        <begin position="1"/>
        <end position="30"/>
    </location>
</feature>
<dbReference type="Gene3D" id="1.10.220.10">
    <property type="entry name" value="Annexin"/>
    <property type="match status" value="4"/>
</dbReference>
<dbReference type="Pfam" id="PF00191">
    <property type="entry name" value="Annexin"/>
    <property type="match status" value="4"/>
</dbReference>
<feature type="domain" description="Protein root UVB sensitive/RUS" evidence="9">
    <location>
        <begin position="77"/>
        <end position="310"/>
    </location>
</feature>
<evidence type="ECO:0000256" key="8">
    <source>
        <dbReference type="SAM" id="MobiDB-lite"/>
    </source>
</evidence>
<evidence type="ECO:0000256" key="4">
    <source>
        <dbReference type="ARBA" id="ARBA00022737"/>
    </source>
</evidence>
<dbReference type="Pfam" id="PF24160">
    <property type="entry name" value="UVB_sens_C"/>
    <property type="match status" value="1"/>
</dbReference>
<protein>
    <recommendedName>
        <fullName evidence="15">Annexin</fullName>
    </recommendedName>
</protein>
<keyword evidence="4" id="KW-0677">Repeat</keyword>
<dbReference type="Proteomes" id="UP000277300">
    <property type="component" value="Unassembled WGS sequence"/>
</dbReference>
<dbReference type="SMART" id="SM00335">
    <property type="entry name" value="ANX"/>
    <property type="match status" value="4"/>
</dbReference>
<dbReference type="Pfam" id="PF04884">
    <property type="entry name" value="UVB_sens_prot"/>
    <property type="match status" value="1"/>
</dbReference>
<evidence type="ECO:0000256" key="3">
    <source>
        <dbReference type="ARBA" id="ARBA00022692"/>
    </source>
</evidence>
<evidence type="ECO:0000313" key="14">
    <source>
        <dbReference type="Proteomes" id="UP000284657"/>
    </source>
</evidence>
<proteinExistence type="inferred from homology"/>
<dbReference type="Proteomes" id="UP000284657">
    <property type="component" value="Unassembled WGS sequence"/>
</dbReference>
<evidence type="ECO:0008006" key="15">
    <source>
        <dbReference type="Google" id="ProtNLM"/>
    </source>
</evidence>
<dbReference type="PROSITE" id="PS51897">
    <property type="entry name" value="ANNEXIN_2"/>
    <property type="match status" value="4"/>
</dbReference>
<dbReference type="EMBL" id="MBAD02001261">
    <property type="protein sequence ID" value="RLN56550.1"/>
    <property type="molecule type" value="Genomic_DNA"/>
</dbReference>
<evidence type="ECO:0000313" key="11">
    <source>
        <dbReference type="EMBL" id="RLN56550.1"/>
    </source>
</evidence>
<keyword evidence="5" id="KW-1133">Transmembrane helix</keyword>